<protein>
    <recommendedName>
        <fullName evidence="6">Acyl-[acyl-carrier-protein]--UDP-N-acetylglucosamine O-acyltransferase</fullName>
        <shortName evidence="6">UDP-N-acetylglucosamine acyltransferase</shortName>
        <ecNumber evidence="6">2.3.1.129</ecNumber>
    </recommendedName>
</protein>
<dbReference type="GO" id="GO:0009245">
    <property type="term" value="P:lipid A biosynthetic process"/>
    <property type="evidence" value="ECO:0007669"/>
    <property type="project" value="UniProtKB-UniRule"/>
</dbReference>
<keyword evidence="3 6" id="KW-0808">Transferase</keyword>
<dbReference type="PIRSF" id="PIRSF000456">
    <property type="entry name" value="UDP-GlcNAc_acltr"/>
    <property type="match status" value="1"/>
</dbReference>
<dbReference type="InterPro" id="IPR011004">
    <property type="entry name" value="Trimer_LpxA-like_sf"/>
</dbReference>
<dbReference type="InterPro" id="IPR029098">
    <property type="entry name" value="Acetyltransf_C"/>
</dbReference>
<evidence type="ECO:0000259" key="7">
    <source>
        <dbReference type="Pfam" id="PF13720"/>
    </source>
</evidence>
<evidence type="ECO:0000256" key="5">
    <source>
        <dbReference type="ARBA" id="ARBA00023315"/>
    </source>
</evidence>
<evidence type="ECO:0000256" key="3">
    <source>
        <dbReference type="ARBA" id="ARBA00022679"/>
    </source>
</evidence>
<dbReference type="PANTHER" id="PTHR43480:SF1">
    <property type="entry name" value="ACYL-[ACYL-CARRIER-PROTEIN]--UDP-N-ACETYLGLUCOSAMINE O-ACYLTRANSFERASE, MITOCHONDRIAL-RELATED"/>
    <property type="match status" value="1"/>
</dbReference>
<dbReference type="InterPro" id="IPR010137">
    <property type="entry name" value="Lipid_A_LpxA"/>
</dbReference>
<dbReference type="EC" id="2.3.1.129" evidence="6"/>
<name>A0A1F6T4A8_9PROT</name>
<evidence type="ECO:0000313" key="8">
    <source>
        <dbReference type="EMBL" id="OGI39845.1"/>
    </source>
</evidence>
<evidence type="ECO:0000313" key="9">
    <source>
        <dbReference type="Proteomes" id="UP000179334"/>
    </source>
</evidence>
<dbReference type="SUPFAM" id="SSF51161">
    <property type="entry name" value="Trimeric LpxA-like enzymes"/>
    <property type="match status" value="1"/>
</dbReference>
<dbReference type="Pfam" id="PF00132">
    <property type="entry name" value="Hexapep"/>
    <property type="match status" value="1"/>
</dbReference>
<evidence type="ECO:0000256" key="2">
    <source>
        <dbReference type="ARBA" id="ARBA00022556"/>
    </source>
</evidence>
<keyword evidence="4 6" id="KW-0443">Lipid metabolism</keyword>
<dbReference type="GO" id="GO:0008780">
    <property type="term" value="F:acyl-[acyl-carrier-protein]-UDP-N-acetylglucosamine O-acyltransferase activity"/>
    <property type="evidence" value="ECO:0007669"/>
    <property type="project" value="UniProtKB-UniRule"/>
</dbReference>
<dbReference type="NCBIfam" id="TIGR01852">
    <property type="entry name" value="lipid_A_lpxA"/>
    <property type="match status" value="1"/>
</dbReference>
<dbReference type="CDD" id="cd03351">
    <property type="entry name" value="LbH_UDP-GlcNAc_AT"/>
    <property type="match status" value="1"/>
</dbReference>
<dbReference type="Gene3D" id="1.20.1180.10">
    <property type="entry name" value="Udp N-acetylglucosamine O-acyltransferase, C-terminal domain"/>
    <property type="match status" value="1"/>
</dbReference>
<comment type="function">
    <text evidence="6">Involved in the biosynthesis of lipid A, a phosphorylated glycolipid that anchors the lipopolysaccharide to the outer membrane of the cell.</text>
</comment>
<gene>
    <name evidence="6" type="primary">lpxA</name>
    <name evidence="8" type="ORF">A2V91_00415</name>
</gene>
<evidence type="ECO:0000256" key="4">
    <source>
        <dbReference type="ARBA" id="ARBA00023098"/>
    </source>
</evidence>
<comment type="subcellular location">
    <subcellularLocation>
        <location evidence="6">Cytoplasm</location>
    </subcellularLocation>
</comment>
<comment type="subunit">
    <text evidence="6">Homotrimer.</text>
</comment>
<dbReference type="Pfam" id="PF13720">
    <property type="entry name" value="Acetyltransf_11"/>
    <property type="match status" value="1"/>
</dbReference>
<evidence type="ECO:0000256" key="6">
    <source>
        <dbReference type="HAMAP-Rule" id="MF_00387"/>
    </source>
</evidence>
<dbReference type="AlphaFoldDB" id="A0A1F6T4A8"/>
<dbReference type="Gene3D" id="2.160.10.10">
    <property type="entry name" value="Hexapeptide repeat proteins"/>
    <property type="match status" value="1"/>
</dbReference>
<dbReference type="Proteomes" id="UP000179334">
    <property type="component" value="Unassembled WGS sequence"/>
</dbReference>
<dbReference type="HAMAP" id="MF_00387">
    <property type="entry name" value="LpxA"/>
    <property type="match status" value="1"/>
</dbReference>
<keyword evidence="1 6" id="KW-0444">Lipid biosynthesis</keyword>
<comment type="similarity">
    <text evidence="6">Belongs to the transferase hexapeptide repeat family. LpxA subfamily.</text>
</comment>
<reference evidence="8 9" key="1">
    <citation type="journal article" date="2016" name="Nat. Commun.">
        <title>Thousands of microbial genomes shed light on interconnected biogeochemical processes in an aquifer system.</title>
        <authorList>
            <person name="Anantharaman K."/>
            <person name="Brown C.T."/>
            <person name="Hug L.A."/>
            <person name="Sharon I."/>
            <person name="Castelle C.J."/>
            <person name="Probst A.J."/>
            <person name="Thomas B.C."/>
            <person name="Singh A."/>
            <person name="Wilkins M.J."/>
            <person name="Karaoz U."/>
            <person name="Brodie E.L."/>
            <person name="Williams K.H."/>
            <person name="Hubbard S.S."/>
            <person name="Banfield J.F."/>
        </authorList>
    </citation>
    <scope>NUCLEOTIDE SEQUENCE [LARGE SCALE GENOMIC DNA]</scope>
</reference>
<keyword evidence="2 6" id="KW-0441">Lipid A biosynthesis</keyword>
<dbReference type="GO" id="GO:0016020">
    <property type="term" value="C:membrane"/>
    <property type="evidence" value="ECO:0007669"/>
    <property type="project" value="GOC"/>
</dbReference>
<comment type="catalytic activity">
    <reaction evidence="6">
        <text>a (3R)-hydroxyacyl-[ACP] + UDP-N-acetyl-alpha-D-glucosamine = a UDP-3-O-[(3R)-3-hydroxyacyl]-N-acetyl-alpha-D-glucosamine + holo-[ACP]</text>
        <dbReference type="Rhea" id="RHEA:67812"/>
        <dbReference type="Rhea" id="RHEA-COMP:9685"/>
        <dbReference type="Rhea" id="RHEA-COMP:9945"/>
        <dbReference type="ChEBI" id="CHEBI:57705"/>
        <dbReference type="ChEBI" id="CHEBI:64479"/>
        <dbReference type="ChEBI" id="CHEBI:78827"/>
        <dbReference type="ChEBI" id="CHEBI:173225"/>
        <dbReference type="EC" id="2.3.1.129"/>
    </reaction>
</comment>
<sequence>MIHPQAIVDPDARIGQDVAIGAFSVVGAGVEIGAGTWIGPHAVISGPTRIGRQNRIYQFASLGEAPQHLGYKNEPTRLEIGDRNVIREYCTFNRGTVAGGGVTRLGNDNFIMAYCHVAHDCQVGNNTVFANCASLAGHVTIGDYAMLGGFTVAHQFCRIGAYCMTALGTITFMDIPPCVTASGNPAEPHGLNLRGLKRRGFSDDAIEALRQAYKILYKSKLKLTEAVERLEKLEKKNDAIGPFVSFIKTSERGIIR</sequence>
<dbReference type="PANTHER" id="PTHR43480">
    <property type="entry name" value="ACYL-[ACYL-CARRIER-PROTEIN]--UDP-N-ACETYLGLUCOSAMINE O-ACYLTRANSFERASE"/>
    <property type="match status" value="1"/>
</dbReference>
<accession>A0A1F6T4A8</accession>
<keyword evidence="6" id="KW-0963">Cytoplasm</keyword>
<dbReference type="InterPro" id="IPR001451">
    <property type="entry name" value="Hexapep"/>
</dbReference>
<dbReference type="NCBIfam" id="NF003657">
    <property type="entry name" value="PRK05289.1"/>
    <property type="match status" value="1"/>
</dbReference>
<keyword evidence="6" id="KW-0677">Repeat</keyword>
<comment type="caution">
    <text evidence="8">The sequence shown here is derived from an EMBL/GenBank/DDBJ whole genome shotgun (WGS) entry which is preliminary data.</text>
</comment>
<dbReference type="UniPathway" id="UPA00359">
    <property type="reaction ID" value="UER00477"/>
</dbReference>
<proteinExistence type="inferred from homology"/>
<dbReference type="GO" id="GO:0005737">
    <property type="term" value="C:cytoplasm"/>
    <property type="evidence" value="ECO:0007669"/>
    <property type="project" value="UniProtKB-SubCell"/>
</dbReference>
<comment type="pathway">
    <text evidence="6">Glycolipid biosynthesis; lipid IV(A) biosynthesis; lipid IV(A) from (3R)-3-hydroxytetradecanoyl-[acyl-carrier-protein] and UDP-N-acetyl-alpha-D-glucosamine: step 1/6.</text>
</comment>
<evidence type="ECO:0000256" key="1">
    <source>
        <dbReference type="ARBA" id="ARBA00022516"/>
    </source>
</evidence>
<organism evidence="8 9">
    <name type="scientific">Candidatus Muproteobacteria bacterium RBG_16_64_10</name>
    <dbReference type="NCBI Taxonomy" id="1817757"/>
    <lineage>
        <taxon>Bacteria</taxon>
        <taxon>Pseudomonadati</taxon>
        <taxon>Pseudomonadota</taxon>
        <taxon>Candidatus Muproteobacteria</taxon>
    </lineage>
</organism>
<feature type="domain" description="UDP N-acetylglucosamine O-acyltransferase C-terminal" evidence="7">
    <location>
        <begin position="174"/>
        <end position="255"/>
    </location>
</feature>
<dbReference type="EMBL" id="MFSR01000034">
    <property type="protein sequence ID" value="OGI39845.1"/>
    <property type="molecule type" value="Genomic_DNA"/>
</dbReference>
<keyword evidence="5 6" id="KW-0012">Acyltransferase</keyword>
<dbReference type="InterPro" id="IPR037157">
    <property type="entry name" value="Acetyltransf_C_sf"/>
</dbReference>